<dbReference type="NCBIfam" id="TIGR03519">
    <property type="entry name" value="T9SS_PorP_fam"/>
    <property type="match status" value="1"/>
</dbReference>
<evidence type="ECO:0000313" key="2">
    <source>
        <dbReference type="EMBL" id="CAA9200439.1"/>
    </source>
</evidence>
<proteinExistence type="predicted"/>
<name>A0ABN7EQ85_9FLAO</name>
<dbReference type="Pfam" id="PF11751">
    <property type="entry name" value="PorP_SprF"/>
    <property type="match status" value="1"/>
</dbReference>
<dbReference type="EMBL" id="CADCST010000101">
    <property type="protein sequence ID" value="CAA9200439.1"/>
    <property type="molecule type" value="Genomic_DNA"/>
</dbReference>
<feature type="chain" id="PRO_5047400916" description="Type IX secretion system membrane protein PorP/SprF" evidence="1">
    <location>
        <begin position="19"/>
        <end position="326"/>
    </location>
</feature>
<comment type="caution">
    <text evidence="2">The sequence shown here is derived from an EMBL/GenBank/DDBJ whole genome shotgun (WGS) entry which is preliminary data.</text>
</comment>
<keyword evidence="3" id="KW-1185">Reference proteome</keyword>
<reference evidence="2 3" key="1">
    <citation type="submission" date="2020-02" db="EMBL/GenBank/DDBJ databases">
        <authorList>
            <person name="Criscuolo A."/>
        </authorList>
    </citation>
    <scope>NUCLEOTIDE SEQUENCE [LARGE SCALE GENOMIC DNA]</scope>
    <source>
        <strain evidence="2">CECT7796</strain>
    </source>
</reference>
<organism evidence="2 3">
    <name type="scientific">Flavobacterium collinsii</name>
    <dbReference type="NCBI Taxonomy" id="1114861"/>
    <lineage>
        <taxon>Bacteria</taxon>
        <taxon>Pseudomonadati</taxon>
        <taxon>Bacteroidota</taxon>
        <taxon>Flavobacteriia</taxon>
        <taxon>Flavobacteriales</taxon>
        <taxon>Flavobacteriaceae</taxon>
        <taxon>Flavobacterium</taxon>
    </lineage>
</organism>
<evidence type="ECO:0008006" key="4">
    <source>
        <dbReference type="Google" id="ProtNLM"/>
    </source>
</evidence>
<evidence type="ECO:0000313" key="3">
    <source>
        <dbReference type="Proteomes" id="UP000474567"/>
    </source>
</evidence>
<dbReference type="InterPro" id="IPR019861">
    <property type="entry name" value="PorP/SprF_Bacteroidetes"/>
</dbReference>
<dbReference type="Proteomes" id="UP000474567">
    <property type="component" value="Unassembled WGS sequence"/>
</dbReference>
<keyword evidence="1" id="KW-0732">Signal</keyword>
<protein>
    <recommendedName>
        <fullName evidence="4">Type IX secretion system membrane protein PorP/SprF</fullName>
    </recommendedName>
</protein>
<feature type="signal peptide" evidence="1">
    <location>
        <begin position="1"/>
        <end position="18"/>
    </location>
</feature>
<accession>A0ABN7EQ85</accession>
<evidence type="ECO:0000256" key="1">
    <source>
        <dbReference type="SAM" id="SignalP"/>
    </source>
</evidence>
<sequence length="326" mass="36331">MKKIFGLVFMLVASASYAQQDSQFTQYMYNTVNINPAYAGSRQSMSIFALHRTQWVGLDGAPVTSTFSINTPINQSSGRLKDCTTCPEEKTPSSSMGLGLTVINDRIGPSDENNIAIDFSYTIHTSETYKLSFGLKASANLLDIDFRKLNQYDKNDYSFDTNIDSKFSPNIGVGFYLHSDNTYVGLSAPNLLETKHFDRYASTGANSHVAKENIHLYLIAGHVFDLSADVKFKPSVLVKGVQGAPLQVDLSGNFLINDKFVTGVAYRWSAAVSAMVGFQASNSWFIGYGYDLEATKLSNYNSGSHEFFLRYELFNKYDRIISPRFF</sequence>
<gene>
    <name evidence="2" type="ORF">FLACOL7796_03250</name>
</gene>